<organism evidence="7 8">
    <name type="scientific">Mesocricetus auratus</name>
    <name type="common">Golden hamster</name>
    <dbReference type="NCBI Taxonomy" id="10036"/>
    <lineage>
        <taxon>Eukaryota</taxon>
        <taxon>Metazoa</taxon>
        <taxon>Chordata</taxon>
        <taxon>Craniata</taxon>
        <taxon>Vertebrata</taxon>
        <taxon>Euteleostomi</taxon>
        <taxon>Mammalia</taxon>
        <taxon>Eutheria</taxon>
        <taxon>Euarchontoglires</taxon>
        <taxon>Glires</taxon>
        <taxon>Rodentia</taxon>
        <taxon>Myomorpha</taxon>
        <taxon>Muroidea</taxon>
        <taxon>Cricetidae</taxon>
        <taxon>Cricetinae</taxon>
        <taxon>Mesocricetus</taxon>
    </lineage>
</organism>
<dbReference type="GeneID" id="101823077"/>
<dbReference type="GO" id="GO:0005615">
    <property type="term" value="C:extracellular space"/>
    <property type="evidence" value="ECO:0007669"/>
    <property type="project" value="TreeGrafter"/>
</dbReference>
<dbReference type="PROSITE" id="PS00338">
    <property type="entry name" value="SOMATOTROPIN_2"/>
    <property type="match status" value="1"/>
</dbReference>
<dbReference type="GO" id="GO:0005179">
    <property type="term" value="F:hormone activity"/>
    <property type="evidence" value="ECO:0007669"/>
    <property type="project" value="UniProtKB-KW"/>
</dbReference>
<dbReference type="GO" id="GO:0030879">
    <property type="term" value="P:mammary gland development"/>
    <property type="evidence" value="ECO:0007669"/>
    <property type="project" value="TreeGrafter"/>
</dbReference>
<keyword evidence="7" id="KW-1185">Reference proteome</keyword>
<dbReference type="Gene3D" id="1.20.1250.10">
    <property type="match status" value="1"/>
</dbReference>
<name>A0A1U7QF54_MESAU</name>
<dbReference type="GO" id="GO:0007565">
    <property type="term" value="P:female pregnancy"/>
    <property type="evidence" value="ECO:0007669"/>
    <property type="project" value="TreeGrafter"/>
</dbReference>
<keyword evidence="3" id="KW-0964">Secreted</keyword>
<reference evidence="8" key="1">
    <citation type="submission" date="2025-08" db="UniProtKB">
        <authorList>
            <consortium name="RefSeq"/>
        </authorList>
    </citation>
    <scope>IDENTIFICATION</scope>
    <source>
        <tissue evidence="8">Liver</tissue>
    </source>
</reference>
<comment type="subcellular location">
    <subcellularLocation>
        <location evidence="1 5">Secreted</location>
    </subcellularLocation>
</comment>
<sequence>MPLSLTQLCSSGTLLMLLVSNLLLWEKVTSAPMNISEAGLSEVSLKDLFDNATILSENITKLATDMRMEFFYNNFSSRIFSKTLRSLHKEMRLNDVFNKCHTLPIKTPETKAEVRKTSFEDFLNITFNTLRAWKDPLKHLVTELSVMPRVPDVILSQAKAIEAQHKVLLEYIMKIVPKVNPALQENEDFPVWSDLDSLQAPDEEIRLFALYVFSYCLRVDLQIVEFYIYMMRCLHMHGNICYLESAPSF</sequence>
<keyword evidence="5" id="KW-0372">Hormone</keyword>
<dbReference type="KEGG" id="maua:101823077"/>
<dbReference type="PANTHER" id="PTHR11417:SF20">
    <property type="entry name" value="PROLACTIN-7D1"/>
    <property type="match status" value="1"/>
</dbReference>
<evidence type="ECO:0000256" key="1">
    <source>
        <dbReference type="ARBA" id="ARBA00004613"/>
    </source>
</evidence>
<dbReference type="Proteomes" id="UP000886700">
    <property type="component" value="Unplaced"/>
</dbReference>
<keyword evidence="4" id="KW-0479">Metal-binding</keyword>
<dbReference type="RefSeq" id="XP_005066332.1">
    <property type="nucleotide sequence ID" value="XM_005066275.1"/>
</dbReference>
<feature type="signal peptide" evidence="6">
    <location>
        <begin position="1"/>
        <end position="30"/>
    </location>
</feature>
<feature type="chain" id="PRO_5010535114" evidence="6">
    <location>
        <begin position="31"/>
        <end position="249"/>
    </location>
</feature>
<dbReference type="GO" id="GO:1903489">
    <property type="term" value="P:positive regulation of lactation"/>
    <property type="evidence" value="ECO:0007669"/>
    <property type="project" value="TreeGrafter"/>
</dbReference>
<evidence type="ECO:0000256" key="2">
    <source>
        <dbReference type="ARBA" id="ARBA00008474"/>
    </source>
</evidence>
<feature type="binding site" evidence="4">
    <location>
        <position position="225"/>
    </location>
    <ligand>
        <name>Zn(2+)</name>
        <dbReference type="ChEBI" id="CHEBI:29105"/>
    </ligand>
</feature>
<dbReference type="GO" id="GO:0046872">
    <property type="term" value="F:metal ion binding"/>
    <property type="evidence" value="ECO:0007669"/>
    <property type="project" value="UniProtKB-KW"/>
</dbReference>
<dbReference type="eggNOG" id="ENOG502QYU3">
    <property type="taxonomic scope" value="Eukaryota"/>
</dbReference>
<evidence type="ECO:0000256" key="6">
    <source>
        <dbReference type="SAM" id="SignalP"/>
    </source>
</evidence>
<dbReference type="SUPFAM" id="SSF47266">
    <property type="entry name" value="4-helical cytokines"/>
    <property type="match status" value="1"/>
</dbReference>
<dbReference type="Pfam" id="PF00103">
    <property type="entry name" value="Hormone_1"/>
    <property type="match status" value="1"/>
</dbReference>
<comment type="similarity">
    <text evidence="2 5">Belongs to the somatotropin/prolactin family.</text>
</comment>
<evidence type="ECO:0000313" key="7">
    <source>
        <dbReference type="Proteomes" id="UP000886700"/>
    </source>
</evidence>
<gene>
    <name evidence="8" type="primary">LOC101823077</name>
</gene>
<dbReference type="InterPro" id="IPR009079">
    <property type="entry name" value="4_helix_cytokine-like_core"/>
</dbReference>
<dbReference type="PRINTS" id="PR00836">
    <property type="entry name" value="SOMATOTROPIN"/>
</dbReference>
<keyword evidence="6" id="KW-0732">Signal</keyword>
<dbReference type="GO" id="GO:0031667">
    <property type="term" value="P:response to nutrient levels"/>
    <property type="evidence" value="ECO:0007669"/>
    <property type="project" value="TreeGrafter"/>
</dbReference>
<dbReference type="InterPro" id="IPR001400">
    <property type="entry name" value="Somatotropin/Prolactin"/>
</dbReference>
<dbReference type="InterPro" id="IPR018116">
    <property type="entry name" value="Somatotropin_CS"/>
</dbReference>
<dbReference type="GO" id="GO:0008284">
    <property type="term" value="P:positive regulation of cell population proliferation"/>
    <property type="evidence" value="ECO:0007669"/>
    <property type="project" value="TreeGrafter"/>
</dbReference>
<proteinExistence type="inferred from homology"/>
<evidence type="ECO:0000256" key="5">
    <source>
        <dbReference type="RuleBase" id="RU003618"/>
    </source>
</evidence>
<dbReference type="AlphaFoldDB" id="A0A1U7QF54"/>
<evidence type="ECO:0000256" key="4">
    <source>
        <dbReference type="PIRSR" id="PIRSR601400-1"/>
    </source>
</evidence>
<dbReference type="GO" id="GO:0046427">
    <property type="term" value="P:positive regulation of receptor signaling pathway via JAK-STAT"/>
    <property type="evidence" value="ECO:0007669"/>
    <property type="project" value="TreeGrafter"/>
</dbReference>
<dbReference type="PANTHER" id="PTHR11417">
    <property type="entry name" value="SOMATOTROPIN,PROLACTIN"/>
    <property type="match status" value="1"/>
</dbReference>
<evidence type="ECO:0000313" key="8">
    <source>
        <dbReference type="RefSeq" id="XP_005066332.1"/>
    </source>
</evidence>
<dbReference type="CDD" id="cd10288">
    <property type="entry name" value="prolactin_like"/>
    <property type="match status" value="1"/>
</dbReference>
<dbReference type="GO" id="GO:0005148">
    <property type="term" value="F:prolactin receptor binding"/>
    <property type="evidence" value="ECO:0007669"/>
    <property type="project" value="TreeGrafter"/>
</dbReference>
<dbReference type="OrthoDB" id="9593551at2759"/>
<accession>A0A1U7QF54</accession>
<evidence type="ECO:0000256" key="3">
    <source>
        <dbReference type="ARBA" id="ARBA00022525"/>
    </source>
</evidence>
<protein>
    <submittedName>
        <fullName evidence="8">Prolactin-7D1-like</fullName>
    </submittedName>
</protein>
<dbReference type="STRING" id="10036.ENSMAUP00000000831"/>
<keyword evidence="4" id="KW-0862">Zinc</keyword>